<comment type="caution">
    <text evidence="2">The sequence shown here is derived from an EMBL/GenBank/DDBJ whole genome shotgun (WGS) entry which is preliminary data.</text>
</comment>
<dbReference type="Pfam" id="PF13517">
    <property type="entry name" value="FG-GAP_3"/>
    <property type="match status" value="1"/>
</dbReference>
<dbReference type="SUPFAM" id="SSF69318">
    <property type="entry name" value="Integrin alpha N-terminal domain"/>
    <property type="match status" value="1"/>
</dbReference>
<dbReference type="PANTHER" id="PTHR44103">
    <property type="entry name" value="PROPROTEIN CONVERTASE P"/>
    <property type="match status" value="1"/>
</dbReference>
<dbReference type="PANTHER" id="PTHR44103:SF1">
    <property type="entry name" value="PROPROTEIN CONVERTASE P"/>
    <property type="match status" value="1"/>
</dbReference>
<name>A0ABW0I2S9_9BACL</name>
<dbReference type="InterPro" id="IPR028994">
    <property type="entry name" value="Integrin_alpha_N"/>
</dbReference>
<proteinExistence type="predicted"/>
<protein>
    <submittedName>
        <fullName evidence="2">FG-GAP repeat domain-containing protein</fullName>
    </submittedName>
</protein>
<sequence>MKEELPLIRFVKRKLSDEKYEACAVFDVNGDGIADIVSGAYWYEGPDYARKHFIAEVMPIDGYHDDFSDYPMDVDGDGWPDIITGAWWGRTLRWRRNPGEAGVPWETFDIDECGCIETIRFYDIDGCGVPEIFPNTPGEPQAFYKLIRDADGKGTGRFRKTVISEGPSGHGMGFADVNGDGRMDIVLNEGWLEQPDDPFAGPWRFHPEFSLGGASVPILGYDVTGNGLTDLIVGQAHDYGLHWYEQRLAEDGTRTWIKHLIDDSGSQFHDLWLADLDGDGQPELITGKRYRAHNDGDPGAHDPIGIYYYRINGGAFEKHVIDFGPAGEASGAGIYFWVQDLTGNGYPDIVAPGKDGLYLFENQGPEEKDQA</sequence>
<dbReference type="EMBL" id="JBHSMI010000067">
    <property type="protein sequence ID" value="MFC5407563.1"/>
    <property type="molecule type" value="Genomic_DNA"/>
</dbReference>
<organism evidence="2 3">
    <name type="scientific">Cohnella soli</name>
    <dbReference type="NCBI Taxonomy" id="425005"/>
    <lineage>
        <taxon>Bacteria</taxon>
        <taxon>Bacillati</taxon>
        <taxon>Bacillota</taxon>
        <taxon>Bacilli</taxon>
        <taxon>Bacillales</taxon>
        <taxon>Paenibacillaceae</taxon>
        <taxon>Cohnella</taxon>
    </lineage>
</organism>
<gene>
    <name evidence="2" type="ORF">ACFPOF_32935</name>
</gene>
<dbReference type="Gene3D" id="2.130.10.130">
    <property type="entry name" value="Integrin alpha, N-terminal"/>
    <property type="match status" value="2"/>
</dbReference>
<keyword evidence="3" id="KW-1185">Reference proteome</keyword>
<keyword evidence="1" id="KW-0732">Signal</keyword>
<dbReference type="Proteomes" id="UP001596113">
    <property type="component" value="Unassembled WGS sequence"/>
</dbReference>
<reference evidence="3" key="1">
    <citation type="journal article" date="2019" name="Int. J. Syst. Evol. Microbiol.">
        <title>The Global Catalogue of Microorganisms (GCM) 10K type strain sequencing project: providing services to taxonomists for standard genome sequencing and annotation.</title>
        <authorList>
            <consortium name="The Broad Institute Genomics Platform"/>
            <consortium name="The Broad Institute Genome Sequencing Center for Infectious Disease"/>
            <person name="Wu L."/>
            <person name="Ma J."/>
        </authorList>
    </citation>
    <scope>NUCLEOTIDE SEQUENCE [LARGE SCALE GENOMIC DNA]</scope>
    <source>
        <strain evidence="3">CGMCC 1.18575</strain>
    </source>
</reference>
<dbReference type="RefSeq" id="WP_378140338.1">
    <property type="nucleotide sequence ID" value="NZ_JBHSMI010000067.1"/>
</dbReference>
<evidence type="ECO:0000313" key="2">
    <source>
        <dbReference type="EMBL" id="MFC5407563.1"/>
    </source>
</evidence>
<accession>A0ABW0I2S9</accession>
<evidence type="ECO:0000256" key="1">
    <source>
        <dbReference type="ARBA" id="ARBA00022729"/>
    </source>
</evidence>
<dbReference type="InterPro" id="IPR013517">
    <property type="entry name" value="FG-GAP"/>
</dbReference>
<evidence type="ECO:0000313" key="3">
    <source>
        <dbReference type="Proteomes" id="UP001596113"/>
    </source>
</evidence>